<comment type="caution">
    <text evidence="1">The sequence shown here is derived from an EMBL/GenBank/DDBJ whole genome shotgun (WGS) entry which is preliminary data.</text>
</comment>
<accession>A0A7X0XTP3</accession>
<protein>
    <submittedName>
        <fullName evidence="1">Uncharacterized protein</fullName>
    </submittedName>
</protein>
<evidence type="ECO:0000313" key="2">
    <source>
        <dbReference type="Proteomes" id="UP000547643"/>
    </source>
</evidence>
<dbReference type="AlphaFoldDB" id="A0A7X0XTP3"/>
<dbReference type="Proteomes" id="UP000547643">
    <property type="component" value="Unassembled WGS sequence"/>
</dbReference>
<reference evidence="1 2" key="1">
    <citation type="submission" date="2020-03" db="EMBL/GenBank/DDBJ databases">
        <title>Soil Listeria distribution.</title>
        <authorList>
            <person name="Liao J."/>
            <person name="Wiedmann M."/>
        </authorList>
    </citation>
    <scope>NUCLEOTIDE SEQUENCE [LARGE SCALE GENOMIC DNA]</scope>
    <source>
        <strain evidence="1 2">FSL L7-1017</strain>
    </source>
</reference>
<evidence type="ECO:0000313" key="1">
    <source>
        <dbReference type="EMBL" id="MBC1780525.1"/>
    </source>
</evidence>
<sequence length="267" mass="31402">MKQSILVESLQKQCREAAESTGVSLVSADLKQVTLLILGTGEVATIQWDNVATSQYIEQSLRGRLLRIKELSESESLYLDRNYRNQEIIRRDFRLVRCAEQKNELIGDLADQLREGYPLVRAQFTEVRLLLYPEEKDERVSHLNGEQRAKKAVDRSLDWIYENTMTVSMLDKSGRTRVPELVWEEKQFILQYLKKHQNMSVSLLDITWLMMMDKNLPKRFFYLTGKPAIYFNVLVFLKNLEKQAYLFEQHHSKQDAVFFVDANIRHH</sequence>
<dbReference type="EMBL" id="JAARUV010000010">
    <property type="protein sequence ID" value="MBC1780525.1"/>
    <property type="molecule type" value="Genomic_DNA"/>
</dbReference>
<dbReference type="RefSeq" id="WP_185495754.1">
    <property type="nucleotide sequence ID" value="NZ_JAARUV010000010.1"/>
</dbReference>
<proteinExistence type="predicted"/>
<organism evidence="1 2">
    <name type="scientific">Listeria booriae</name>
    <dbReference type="NCBI Taxonomy" id="1552123"/>
    <lineage>
        <taxon>Bacteria</taxon>
        <taxon>Bacillati</taxon>
        <taxon>Bacillota</taxon>
        <taxon>Bacilli</taxon>
        <taxon>Bacillales</taxon>
        <taxon>Listeriaceae</taxon>
        <taxon>Listeria</taxon>
    </lineage>
</organism>
<gene>
    <name evidence="1" type="ORF">HCA46_17005</name>
</gene>
<name>A0A7X0XTP3_9LIST</name>